<dbReference type="AlphaFoldDB" id="A0A378PK01"/>
<dbReference type="KEGG" id="moi:MOVS_05160"/>
<protein>
    <submittedName>
        <fullName evidence="2">Uncharacterized protein</fullName>
    </submittedName>
</protein>
<reference evidence="2 4" key="2">
    <citation type="submission" date="2018-06" db="EMBL/GenBank/DDBJ databases">
        <authorList>
            <consortium name="Pathogen Informatics"/>
            <person name="Doyle S."/>
        </authorList>
    </citation>
    <scope>NUCLEOTIDE SEQUENCE [LARGE SCALE GENOMIC DNA]</scope>
    <source>
        <strain evidence="2 4">NCTC11227</strain>
    </source>
</reference>
<dbReference type="EMBL" id="UGPW01000001">
    <property type="protein sequence ID" value="STY87084.1"/>
    <property type="molecule type" value="Genomic_DNA"/>
</dbReference>
<dbReference type="Proteomes" id="UP000076765">
    <property type="component" value="Chromosome"/>
</dbReference>
<sequence>MINFNTERTAKSTAKFNKELRVSIDIIGSNGEPTTVNLGYLALFENNDVLQAIADMDDVQSLASKLKLAVQEAGLRQERAKRTVTFA</sequence>
<reference evidence="1 3" key="1">
    <citation type="submission" date="2015-04" db="EMBL/GenBank/DDBJ databases">
        <authorList>
            <person name="Calcutt M.J."/>
            <person name="Foecking M.F."/>
        </authorList>
    </citation>
    <scope>NUCLEOTIDE SEQUENCE [LARGE SCALE GENOMIC DNA]</scope>
    <source>
        <strain evidence="1 3">199/55</strain>
    </source>
</reference>
<evidence type="ECO:0000313" key="1">
    <source>
        <dbReference type="EMBL" id="ANB91468.1"/>
    </source>
</evidence>
<evidence type="ECO:0000313" key="4">
    <source>
        <dbReference type="Proteomes" id="UP000255102"/>
    </source>
</evidence>
<dbReference type="EMBL" id="CP011158">
    <property type="protein sequence ID" value="ANB91468.1"/>
    <property type="molecule type" value="Genomic_DNA"/>
</dbReference>
<dbReference type="RefSeq" id="WP_063514045.1">
    <property type="nucleotide sequence ID" value="NZ_CP011158.1"/>
</dbReference>
<proteinExistence type="predicted"/>
<gene>
    <name evidence="1" type="ORF">MOVS_05160</name>
    <name evidence="2" type="ORF">NCTC11227_01083</name>
</gene>
<accession>A0A378PK01</accession>
<evidence type="ECO:0000313" key="2">
    <source>
        <dbReference type="EMBL" id="STY87084.1"/>
    </source>
</evidence>
<name>A0A378PK01_9GAMM</name>
<dbReference type="Proteomes" id="UP000255102">
    <property type="component" value="Unassembled WGS sequence"/>
</dbReference>
<evidence type="ECO:0000313" key="3">
    <source>
        <dbReference type="Proteomes" id="UP000076765"/>
    </source>
</evidence>
<organism evidence="2 4">
    <name type="scientific">Moraxella ovis</name>
    <dbReference type="NCBI Taxonomy" id="29433"/>
    <lineage>
        <taxon>Bacteria</taxon>
        <taxon>Pseudomonadati</taxon>
        <taxon>Pseudomonadota</taxon>
        <taxon>Gammaproteobacteria</taxon>
        <taxon>Moraxellales</taxon>
        <taxon>Moraxellaceae</taxon>
        <taxon>Moraxella</taxon>
    </lineage>
</organism>
<keyword evidence="3" id="KW-1185">Reference proteome</keyword>